<dbReference type="Proteomes" id="UP000000844">
    <property type="component" value="Chromosome"/>
</dbReference>
<sequence length="177" mass="19171">MGILAEQLDPVTIRAQSPDKTVRASLTYHEGLLVRIKPGTIATSTPASLAEQIAETINRALRGFRTAGQTIFEREHGEAELERLRATAEGRALRPYLDALADLSAEATGARGTVTVVWKSNTCSVTVHEHAMFASETAVSEDINDAVTLAQAKYTVEAARLHSTLVEPHERRHGADT</sequence>
<organism evidence="1 2">
    <name type="scientific">Stackebrandtia nassauensis (strain DSM 44728 / CIP 108903 / NRRL B-16338 / NBRC 102104 / LLR-40K-21)</name>
    <dbReference type="NCBI Taxonomy" id="446470"/>
    <lineage>
        <taxon>Bacteria</taxon>
        <taxon>Bacillati</taxon>
        <taxon>Actinomycetota</taxon>
        <taxon>Actinomycetes</taxon>
        <taxon>Glycomycetales</taxon>
        <taxon>Glycomycetaceae</taxon>
        <taxon>Stackebrandtia</taxon>
    </lineage>
</organism>
<dbReference type="KEGG" id="sna:Snas_3077"/>
<protein>
    <submittedName>
        <fullName evidence="1">Uncharacterized protein</fullName>
    </submittedName>
</protein>
<name>D3QAG5_STANL</name>
<keyword evidence="2" id="KW-1185">Reference proteome</keyword>
<dbReference type="EMBL" id="CP001778">
    <property type="protein sequence ID" value="ADD42748.1"/>
    <property type="molecule type" value="Genomic_DNA"/>
</dbReference>
<gene>
    <name evidence="1" type="ordered locus">Snas_3077</name>
</gene>
<reference evidence="1 2" key="1">
    <citation type="journal article" date="2009" name="Stand. Genomic Sci.">
        <title>Complete genome sequence of Stackebrandtia nassauensis type strain (LLR-40K-21).</title>
        <authorList>
            <person name="Munk C."/>
            <person name="Lapidus A."/>
            <person name="Copeland A."/>
            <person name="Jando M."/>
            <person name="Mayilraj S."/>
            <person name="Glavina Del Rio T."/>
            <person name="Nolan M."/>
            <person name="Chen F."/>
            <person name="Lucas S."/>
            <person name="Tice H."/>
            <person name="Cheng J.F."/>
            <person name="Han C."/>
            <person name="Detter J.C."/>
            <person name="Bruce D."/>
            <person name="Goodwin L."/>
            <person name="Chain P."/>
            <person name="Pitluck S."/>
            <person name="Goker M."/>
            <person name="Ovchinikova G."/>
            <person name="Pati A."/>
            <person name="Ivanova N."/>
            <person name="Mavromatis K."/>
            <person name="Chen A."/>
            <person name="Palaniappan K."/>
            <person name="Land M."/>
            <person name="Hauser L."/>
            <person name="Chang Y.J."/>
            <person name="Jeffries C.D."/>
            <person name="Bristow J."/>
            <person name="Eisen J.A."/>
            <person name="Markowitz V."/>
            <person name="Hugenholtz P."/>
            <person name="Kyrpides N.C."/>
            <person name="Klenk H.P."/>
        </authorList>
    </citation>
    <scope>NUCLEOTIDE SEQUENCE [LARGE SCALE GENOMIC DNA]</scope>
    <source>
        <strain evidence="2">DSM 44728 / CIP 108903 / NRRL B-16338 / NBRC 102104 / LLR-40K-21</strain>
    </source>
</reference>
<evidence type="ECO:0000313" key="1">
    <source>
        <dbReference type="EMBL" id="ADD42748.1"/>
    </source>
</evidence>
<accession>D3QAG5</accession>
<proteinExistence type="predicted"/>
<dbReference type="STRING" id="446470.Snas_3077"/>
<dbReference type="HOGENOM" id="CLU_1618024_0_0_11"/>
<dbReference type="RefSeq" id="WP_013018319.1">
    <property type="nucleotide sequence ID" value="NC_013947.1"/>
</dbReference>
<dbReference type="AlphaFoldDB" id="D3QAG5"/>
<evidence type="ECO:0000313" key="2">
    <source>
        <dbReference type="Proteomes" id="UP000000844"/>
    </source>
</evidence>